<sequence length="210" mass="23210">MIGLCGAHRTGKTSLARAVAEKHEDVLFLETPVSGICKELGFDPARTHDFKTRLEVQGEILKRVDAIYAKHAGERAITDRTPLDMIAYTMADAIGDRVAQEDQQRFAGYVQQCIDVTNKRFGVLIVVQPGIPLVAAEGKAALNAAYIEHLSAIILGLSVDERVKPLHFYLPRSMTDMVERVGAVEFAMGRAEKRAEEQIEREVAGGYRLM</sequence>
<name>A0A2N4TXW5_RALPI</name>
<organism evidence="2 3">
    <name type="scientific">Ralstonia pickettii</name>
    <name type="common">Burkholderia pickettii</name>
    <dbReference type="NCBI Taxonomy" id="329"/>
    <lineage>
        <taxon>Bacteria</taxon>
        <taxon>Pseudomonadati</taxon>
        <taxon>Pseudomonadota</taxon>
        <taxon>Betaproteobacteria</taxon>
        <taxon>Burkholderiales</taxon>
        <taxon>Burkholderiaceae</taxon>
        <taxon>Ralstonia</taxon>
    </lineage>
</organism>
<reference evidence="2 3" key="1">
    <citation type="submission" date="2017-12" db="EMBL/GenBank/DDBJ databases">
        <title>Draft genome sequence of Ralstonia pickettii 52.</title>
        <authorList>
            <person name="Zheng B."/>
        </authorList>
    </citation>
    <scope>NUCLEOTIDE SEQUENCE [LARGE SCALE GENOMIC DNA]</scope>
    <source>
        <strain evidence="2 3">52</strain>
    </source>
</reference>
<dbReference type="AlphaFoldDB" id="A0A2N4TXW5"/>
<dbReference type="EMBL" id="PKQE01000001">
    <property type="protein sequence ID" value="PLC44503.1"/>
    <property type="molecule type" value="Genomic_DNA"/>
</dbReference>
<dbReference type="RefSeq" id="WP_102064914.1">
    <property type="nucleotide sequence ID" value="NZ_PKQE01000001.1"/>
</dbReference>
<protein>
    <submittedName>
        <fullName evidence="2">AAA family ATPase</fullName>
    </submittedName>
</protein>
<accession>A0A2N4TXW5</accession>
<dbReference type="Proteomes" id="UP000234456">
    <property type="component" value="Unassembled WGS sequence"/>
</dbReference>
<evidence type="ECO:0000259" key="1">
    <source>
        <dbReference type="Pfam" id="PF13521"/>
    </source>
</evidence>
<proteinExistence type="predicted"/>
<comment type="caution">
    <text evidence="2">The sequence shown here is derived from an EMBL/GenBank/DDBJ whole genome shotgun (WGS) entry which is preliminary data.</text>
</comment>
<evidence type="ECO:0000313" key="3">
    <source>
        <dbReference type="Proteomes" id="UP000234456"/>
    </source>
</evidence>
<feature type="domain" description="NadR/Ttd14 AAA" evidence="1">
    <location>
        <begin position="4"/>
        <end position="93"/>
    </location>
</feature>
<gene>
    <name evidence="2" type="ORF">C0Q88_07435</name>
</gene>
<dbReference type="Pfam" id="PF13521">
    <property type="entry name" value="AAA_28"/>
    <property type="match status" value="1"/>
</dbReference>
<dbReference type="InterPro" id="IPR038727">
    <property type="entry name" value="NadR/Ttd14_AAA_dom"/>
</dbReference>
<dbReference type="Gene3D" id="3.40.50.300">
    <property type="entry name" value="P-loop containing nucleotide triphosphate hydrolases"/>
    <property type="match status" value="1"/>
</dbReference>
<dbReference type="InterPro" id="IPR027417">
    <property type="entry name" value="P-loop_NTPase"/>
</dbReference>
<evidence type="ECO:0000313" key="2">
    <source>
        <dbReference type="EMBL" id="PLC44503.1"/>
    </source>
</evidence>
<dbReference type="SUPFAM" id="SSF52540">
    <property type="entry name" value="P-loop containing nucleoside triphosphate hydrolases"/>
    <property type="match status" value="1"/>
</dbReference>